<keyword evidence="2 4" id="KW-0863">Zinc-finger</keyword>
<accession>A0AAV1JBQ2</accession>
<name>A0AAV1JBQ2_9NEOP</name>
<dbReference type="AlphaFoldDB" id="A0AAV1JBQ2"/>
<dbReference type="InterPro" id="IPR036236">
    <property type="entry name" value="Znf_C2H2_sf"/>
</dbReference>
<sequence length="268" mass="31612">MKRTPSIVWRFFDRIEQDNRVVAIVCKLCDNQYKYFGNTTNLRAHLTHKHPIQWELGQNESLEEGLRIAGTDDDTNQSSLLRQRRYKKSRKNDNVDMLEVDTEGEHDEETINLVKQMHGGSDEEWLNEDVFETVEAYQPQKKRRMSYKSIKREVTSPQPLTTSYSRPTPTTKRVIINNRRDEYQTFGEYVGNKLRKFKNNETRSNVQQLITTILWQAEYGVYNNMETIKRVLLHSVQEMNTQQDINMEKTEDTTGSIEETHVETIISE</sequence>
<dbReference type="EMBL" id="CAVLEF010000007">
    <property type="protein sequence ID" value="CAK1545431.1"/>
    <property type="molecule type" value="Genomic_DNA"/>
</dbReference>
<feature type="region of interest" description="Disordered" evidence="5">
    <location>
        <begin position="149"/>
        <end position="168"/>
    </location>
</feature>
<evidence type="ECO:0000313" key="7">
    <source>
        <dbReference type="EMBL" id="CAK1545431.1"/>
    </source>
</evidence>
<gene>
    <name evidence="7" type="ORF">LNINA_LOCUS5087</name>
</gene>
<protein>
    <recommendedName>
        <fullName evidence="6">BED-type domain-containing protein</fullName>
    </recommendedName>
</protein>
<feature type="compositionally biased region" description="Polar residues" evidence="5">
    <location>
        <begin position="155"/>
        <end position="168"/>
    </location>
</feature>
<dbReference type="GO" id="GO:0003677">
    <property type="term" value="F:DNA binding"/>
    <property type="evidence" value="ECO:0007669"/>
    <property type="project" value="InterPro"/>
</dbReference>
<evidence type="ECO:0000256" key="5">
    <source>
        <dbReference type="SAM" id="MobiDB-lite"/>
    </source>
</evidence>
<keyword evidence="3" id="KW-0862">Zinc</keyword>
<evidence type="ECO:0000256" key="1">
    <source>
        <dbReference type="ARBA" id="ARBA00022723"/>
    </source>
</evidence>
<comment type="caution">
    <text evidence="7">The sequence shown here is derived from an EMBL/GenBank/DDBJ whole genome shotgun (WGS) entry which is preliminary data.</text>
</comment>
<evidence type="ECO:0000256" key="4">
    <source>
        <dbReference type="PROSITE-ProRule" id="PRU00027"/>
    </source>
</evidence>
<evidence type="ECO:0000313" key="8">
    <source>
        <dbReference type="Proteomes" id="UP001497472"/>
    </source>
</evidence>
<dbReference type="Pfam" id="PF02892">
    <property type="entry name" value="zf-BED"/>
    <property type="match status" value="1"/>
</dbReference>
<evidence type="ECO:0000256" key="2">
    <source>
        <dbReference type="ARBA" id="ARBA00022771"/>
    </source>
</evidence>
<evidence type="ECO:0000259" key="6">
    <source>
        <dbReference type="PROSITE" id="PS50808"/>
    </source>
</evidence>
<feature type="domain" description="BED-type" evidence="6">
    <location>
        <begin position="3"/>
        <end position="51"/>
    </location>
</feature>
<dbReference type="SMART" id="SM00614">
    <property type="entry name" value="ZnF_BED"/>
    <property type="match status" value="1"/>
</dbReference>
<evidence type="ECO:0000256" key="3">
    <source>
        <dbReference type="ARBA" id="ARBA00022833"/>
    </source>
</evidence>
<dbReference type="Proteomes" id="UP001497472">
    <property type="component" value="Unassembled WGS sequence"/>
</dbReference>
<dbReference type="GO" id="GO:0008270">
    <property type="term" value="F:zinc ion binding"/>
    <property type="evidence" value="ECO:0007669"/>
    <property type="project" value="UniProtKB-KW"/>
</dbReference>
<dbReference type="PROSITE" id="PS50808">
    <property type="entry name" value="ZF_BED"/>
    <property type="match status" value="1"/>
</dbReference>
<keyword evidence="8" id="KW-1185">Reference proteome</keyword>
<dbReference type="InterPro" id="IPR003656">
    <property type="entry name" value="Znf_BED"/>
</dbReference>
<keyword evidence="1" id="KW-0479">Metal-binding</keyword>
<proteinExistence type="predicted"/>
<reference evidence="7 8" key="1">
    <citation type="submission" date="2023-11" db="EMBL/GenBank/DDBJ databases">
        <authorList>
            <person name="Okamura Y."/>
        </authorList>
    </citation>
    <scope>NUCLEOTIDE SEQUENCE [LARGE SCALE GENOMIC DNA]</scope>
</reference>
<organism evidence="7 8">
    <name type="scientific">Leptosia nina</name>
    <dbReference type="NCBI Taxonomy" id="320188"/>
    <lineage>
        <taxon>Eukaryota</taxon>
        <taxon>Metazoa</taxon>
        <taxon>Ecdysozoa</taxon>
        <taxon>Arthropoda</taxon>
        <taxon>Hexapoda</taxon>
        <taxon>Insecta</taxon>
        <taxon>Pterygota</taxon>
        <taxon>Neoptera</taxon>
        <taxon>Endopterygota</taxon>
        <taxon>Lepidoptera</taxon>
        <taxon>Glossata</taxon>
        <taxon>Ditrysia</taxon>
        <taxon>Papilionoidea</taxon>
        <taxon>Pieridae</taxon>
        <taxon>Pierinae</taxon>
        <taxon>Leptosia</taxon>
    </lineage>
</organism>
<dbReference type="SUPFAM" id="SSF57667">
    <property type="entry name" value="beta-beta-alpha zinc fingers"/>
    <property type="match status" value="1"/>
</dbReference>